<dbReference type="Proteomes" id="UP000279307">
    <property type="component" value="Chromosome 8"/>
</dbReference>
<comment type="caution">
    <text evidence="1">The sequence shown here is derived from an EMBL/GenBank/DDBJ whole genome shotgun (WGS) entry which is preliminary data.</text>
</comment>
<evidence type="ECO:0008006" key="2">
    <source>
        <dbReference type="Google" id="ProtNLM"/>
    </source>
</evidence>
<dbReference type="OrthoDB" id="10053513at2759"/>
<proteinExistence type="predicted"/>
<dbReference type="PANTHER" id="PTHR33053">
    <property type="entry name" value="PROTEIN, PUTATIVE-RELATED"/>
    <property type="match status" value="1"/>
</dbReference>
<protein>
    <recommendedName>
        <fullName evidence="2">DUF4218 domain-containing protein</fullName>
    </recommendedName>
</protein>
<sequence>MNRKRPRKDISHISKRHLNRLAAEESKLICDSVLNTSVLSDNENYKNPEYLKTGSTNNSHNRYETFATENDSIYGQNNISIKCENEEYLELNESDSEQSSMSIYQESSQESLPYISCCVDYKTSNFTYAVRDLLERLNQHSCFSTLSLDARSLLKTLRRQEIRTVTSGIYHHFGLLNSLLDILKSIKDDIDCIKLSINIDGLPLSKSSSQQFWPILGSVSPYNNVFLIGLYHGNDKPANANDFLKDFVDEVTNICENVIDINDRNIPCRLVALICDTPAKAFVLCVKGHSGYFSCTKCRIEGEFVRNRVCFPQVDAPLRTDDEFKQKIDENYHKPDITCSLLQVPNFKPVTDVPLDYMHLICLGIMRKLIYLWLDGELHYRLPSRAVEEISTRLIQLKPSIPVEFARKPRSMNCVKLWKATEYRLILLYTGPVAFKSILKKNVYIHFLTLHVIVRILSSKDLNEYVTYAQDLILFFIKTFMKLYGIHNMSHNIHNLIHLVDDVKKFGPLDNFSAFKFENYMQILKKYIRKADRPLQQLYGEILKKKELTQIHQLFYHILFWYIQI</sequence>
<evidence type="ECO:0000313" key="1">
    <source>
        <dbReference type="EMBL" id="RLU19815.1"/>
    </source>
</evidence>
<name>A0A3L8DH92_OOCBI</name>
<dbReference type="EMBL" id="QOIP01000008">
    <property type="protein sequence ID" value="RLU19815.1"/>
    <property type="molecule type" value="Genomic_DNA"/>
</dbReference>
<reference evidence="1" key="1">
    <citation type="journal article" date="2018" name="Genome Res.">
        <title>The genomic architecture and molecular evolution of ant odorant receptors.</title>
        <authorList>
            <person name="McKenzie S.K."/>
            <person name="Kronauer D.J.C."/>
        </authorList>
    </citation>
    <scope>NUCLEOTIDE SEQUENCE [LARGE SCALE GENOMIC DNA]</scope>
    <source>
        <strain evidence="1">Clonal line C1</strain>
    </source>
</reference>
<gene>
    <name evidence="1" type="ORF">DMN91_008374</name>
</gene>
<dbReference type="AlphaFoldDB" id="A0A3L8DH92"/>
<accession>A0A3L8DH92</accession>
<reference evidence="1" key="2">
    <citation type="submission" date="2018-07" db="EMBL/GenBank/DDBJ databases">
        <authorList>
            <person name="Mckenzie S.K."/>
            <person name="Kronauer D.J.C."/>
        </authorList>
    </citation>
    <scope>NUCLEOTIDE SEQUENCE</scope>
    <source>
        <strain evidence="1">Clonal line C1</strain>
    </source>
</reference>
<organism evidence="1">
    <name type="scientific">Ooceraea biroi</name>
    <name type="common">Clonal raider ant</name>
    <name type="synonym">Cerapachys biroi</name>
    <dbReference type="NCBI Taxonomy" id="2015173"/>
    <lineage>
        <taxon>Eukaryota</taxon>
        <taxon>Metazoa</taxon>
        <taxon>Ecdysozoa</taxon>
        <taxon>Arthropoda</taxon>
        <taxon>Hexapoda</taxon>
        <taxon>Insecta</taxon>
        <taxon>Pterygota</taxon>
        <taxon>Neoptera</taxon>
        <taxon>Endopterygota</taxon>
        <taxon>Hymenoptera</taxon>
        <taxon>Apocrita</taxon>
        <taxon>Aculeata</taxon>
        <taxon>Formicoidea</taxon>
        <taxon>Formicidae</taxon>
        <taxon>Dorylinae</taxon>
        <taxon>Ooceraea</taxon>
    </lineage>
</organism>